<reference evidence="6 7" key="2">
    <citation type="submission" date="2013-11" db="EMBL/GenBank/DDBJ databases">
        <title>The Genome Sequence of Phytophthora parasitica INRA-310.</title>
        <authorList>
            <consortium name="The Broad Institute Genomics Platform"/>
            <person name="Russ C."/>
            <person name="Tyler B."/>
            <person name="Panabieres F."/>
            <person name="Shan W."/>
            <person name="Tripathy S."/>
            <person name="Grunwald N."/>
            <person name="Machado M."/>
            <person name="Johnson C.S."/>
            <person name="Arredondo F."/>
            <person name="Hong C."/>
            <person name="Coffey M."/>
            <person name="Young S.K."/>
            <person name="Zeng Q."/>
            <person name="Gargeya S."/>
            <person name="Fitzgerald M."/>
            <person name="Abouelleil A."/>
            <person name="Alvarado L."/>
            <person name="Chapman S.B."/>
            <person name="Gainer-Dewar J."/>
            <person name="Goldberg J."/>
            <person name="Griggs A."/>
            <person name="Gujja S."/>
            <person name="Hansen M."/>
            <person name="Howarth C."/>
            <person name="Imamovic A."/>
            <person name="Ireland A."/>
            <person name="Larimer J."/>
            <person name="McCowan C."/>
            <person name="Murphy C."/>
            <person name="Pearson M."/>
            <person name="Poon T.W."/>
            <person name="Priest M."/>
            <person name="Roberts A."/>
            <person name="Saif S."/>
            <person name="Shea T."/>
            <person name="Sykes S."/>
            <person name="Wortman J."/>
            <person name="Nusbaum C."/>
            <person name="Birren B."/>
        </authorList>
    </citation>
    <scope>NUCLEOTIDE SEQUENCE [LARGE SCALE GENOMIC DNA]</scope>
    <source>
        <strain evidence="6 7">INRA-310</strain>
    </source>
</reference>
<keyword evidence="3" id="KW-0862">Zinc</keyword>
<dbReference type="OrthoDB" id="1845386at2759"/>
<evidence type="ECO:0000256" key="1">
    <source>
        <dbReference type="ARBA" id="ARBA00022723"/>
    </source>
</evidence>
<evidence type="ECO:0000259" key="5">
    <source>
        <dbReference type="Pfam" id="PF05131"/>
    </source>
</evidence>
<keyword evidence="2" id="KW-0863">Zinc-finger</keyword>
<sequence length="1005" mass="113621">MHFNLKSTFNTLHGILPLLMSVSFRILPDLQFRRSSFSLQVTNDEFTQDVRSVAYVMVELLTGLRVHGSLMEKSNLLSKVATDCLEHQFLSAVLALKPLKELLAHPYFSTVNPTYNQVSETTPEQRYIVGILTNQELTKCQIMTRQYLQQIREWKAHFEKKYRRKPQPVDHPAGIVRLQGRCQALKERMEELNNRLPSSHGSVYQLIEENDALTIDTLDIAGSPVASEAMGSQEGMLLRCTTEATDSSGTIEEIMIEPRVAMSNVFIDPTGAHVLISMENGSNFYLHTGSTRPKKIMKAQALQFTSVAWDRQSGSPEASEPILIGTDSGAVFEAEFDGGKEKSFKKVYQISNQGPIAGIGFEHWKLPSGDLRYYVMLTTSASGKRPTRMFQFIGGGSGGLETMFNEYTSPDKLRFQELPGDITTAELRFYAKQERERAKGFGVLTGEGVYHGDFVFGLSSTMENVTTGTGLLAYPGKPDKSSGSRGSWTPPISMAVTQYHVILLYTRHVQVVSKLSGVVVMEETFDSRVGNVHGITVDDTFNTVWIHSNRRILEVMIADEDRNVWKLFLSKAVMGNGDDRDFEQALGVCRNGWERQRVLTAQADKLFDKGEYDRAAVIYAKTTRSFEEVALKFLEKETRDSLLLFLLQKLKSLGGDEKTQKTVLCSWIVELFLDKFNVLKGSAQDVDAHANLLFEFKQFLQDQKSHLDPATTFNLISSHGRPDELVFYATLIEDYEKVITYHVDRGEYGAAIELLRSVETSKVEELWYKYSPELIIHKPKEVYEAWLEAATLNPTRLIPSIVRHVHQKSGVGGNPTSNTTKNRSVLDMAIRFLKFAIKQGNRDPTIHNYLLFLLAKHPDERLLISFLRKKHNGKHLFDIAFALRLCTQNEKNRACIYIYSAMGLYQDAVEKALQVDVKIAKEMASMPEDDETRKKLWTLIAKHTIDAGGEIKDAMNILKEIWDACMFNPFDQDLDQVMRECGRAMNSCLRDGGTAGYWHPIREAD</sequence>
<dbReference type="STRING" id="761204.W2PDC3"/>
<dbReference type="Proteomes" id="UP000018817">
    <property type="component" value="Unassembled WGS sequence"/>
</dbReference>
<dbReference type="GO" id="GO:0006886">
    <property type="term" value="P:intracellular protein transport"/>
    <property type="evidence" value="ECO:0007669"/>
    <property type="project" value="UniProtKB-UniRule"/>
</dbReference>
<dbReference type="GO" id="GO:0048284">
    <property type="term" value="P:organelle fusion"/>
    <property type="evidence" value="ECO:0007669"/>
    <property type="project" value="TreeGrafter"/>
</dbReference>
<dbReference type="GO" id="GO:0007032">
    <property type="term" value="P:endosome organization"/>
    <property type="evidence" value="ECO:0007669"/>
    <property type="project" value="TreeGrafter"/>
</dbReference>
<dbReference type="AlphaFoldDB" id="W2PDC3"/>
<organism evidence="6 7">
    <name type="scientific">Phytophthora nicotianae (strain INRA-310)</name>
    <name type="common">Phytophthora parasitica</name>
    <dbReference type="NCBI Taxonomy" id="761204"/>
    <lineage>
        <taxon>Eukaryota</taxon>
        <taxon>Sar</taxon>
        <taxon>Stramenopiles</taxon>
        <taxon>Oomycota</taxon>
        <taxon>Peronosporomycetes</taxon>
        <taxon>Peronosporales</taxon>
        <taxon>Peronosporaceae</taxon>
        <taxon>Phytophthora</taxon>
    </lineage>
</organism>
<protein>
    <recommendedName>
        <fullName evidence="5">Pep3/Vps18 beta-propeller domain-containing protein</fullName>
    </recommendedName>
</protein>
<dbReference type="Pfam" id="PF05131">
    <property type="entry name" value="Pep3_Vps18"/>
    <property type="match status" value="1"/>
</dbReference>
<dbReference type="EMBL" id="KI669764">
    <property type="protein sequence ID" value="ETM98019.1"/>
    <property type="molecule type" value="Genomic_DNA"/>
</dbReference>
<proteinExistence type="predicted"/>
<dbReference type="GO" id="GO:0007033">
    <property type="term" value="P:vacuole organization"/>
    <property type="evidence" value="ECO:0007669"/>
    <property type="project" value="TreeGrafter"/>
</dbReference>
<dbReference type="RefSeq" id="XP_008916686.1">
    <property type="nucleotide sequence ID" value="XM_008918438.1"/>
</dbReference>
<dbReference type="InterPro" id="IPR007810">
    <property type="entry name" value="Pep3/Vps18_beta-prop"/>
</dbReference>
<dbReference type="PANTHER" id="PTHR23323">
    <property type="entry name" value="VACUOLAR PROTEIN SORTING-ASSOCIATED PROTEIN"/>
    <property type="match status" value="1"/>
</dbReference>
<dbReference type="PANTHER" id="PTHR23323:SF26">
    <property type="entry name" value="VACUOLAR PROTEIN SORTING-ASSOCIATED PROTEIN 18 HOMOLOG"/>
    <property type="match status" value="1"/>
</dbReference>
<dbReference type="OMA" id="DFRMAHG"/>
<accession>W2PDC3</accession>
<reference evidence="7" key="1">
    <citation type="submission" date="2011-12" db="EMBL/GenBank/DDBJ databases">
        <authorList>
            <consortium name="The Broad Institute Genome Sequencing Platform"/>
            <person name="Russ C."/>
            <person name="Tyler B."/>
            <person name="Panabieres F."/>
            <person name="Shan W."/>
            <person name="Tripathy S."/>
            <person name="Grunwald N."/>
            <person name="Machado M."/>
            <person name="Young S.K."/>
            <person name="Zeng Q."/>
            <person name="Gargeya S."/>
            <person name="Fitzgerald M."/>
            <person name="Haas B."/>
            <person name="Abouelleil A."/>
            <person name="Alvarado L."/>
            <person name="Arachchi H.M."/>
            <person name="Berlin A."/>
            <person name="Chapman S.B."/>
            <person name="Gearin G."/>
            <person name="Goldberg J."/>
            <person name="Griggs A."/>
            <person name="Gujja S."/>
            <person name="Hansen M."/>
            <person name="Heiman D."/>
            <person name="Howarth C."/>
            <person name="Larimer J."/>
            <person name="Lui A."/>
            <person name="MacDonald P.J.P."/>
            <person name="McCowen C."/>
            <person name="Montmayeur A."/>
            <person name="Murphy C."/>
            <person name="Neiman D."/>
            <person name="Pearson M."/>
            <person name="Priest M."/>
            <person name="Roberts A."/>
            <person name="Saif S."/>
            <person name="Shea T."/>
            <person name="Sisk P."/>
            <person name="Stolte C."/>
            <person name="Sykes S."/>
            <person name="Wortman J."/>
            <person name="Nusbaum C."/>
            <person name="Birren B."/>
        </authorList>
    </citation>
    <scope>NUCLEOTIDE SEQUENCE [LARGE SCALE GENOMIC DNA]</scope>
    <source>
        <strain evidence="7">INRA-310</strain>
    </source>
</reference>
<dbReference type="InterPro" id="IPR000547">
    <property type="entry name" value="Clathrin_H-chain/VPS_repeat"/>
</dbReference>
<gene>
    <name evidence="6" type="ORF">PPTG_19849</name>
</gene>
<dbReference type="PROSITE" id="PS50236">
    <property type="entry name" value="CHCR"/>
    <property type="match status" value="1"/>
</dbReference>
<evidence type="ECO:0000256" key="2">
    <source>
        <dbReference type="ARBA" id="ARBA00022771"/>
    </source>
</evidence>
<evidence type="ECO:0000256" key="4">
    <source>
        <dbReference type="PROSITE-ProRule" id="PRU01006"/>
    </source>
</evidence>
<evidence type="ECO:0000313" key="7">
    <source>
        <dbReference type="Proteomes" id="UP000018817"/>
    </source>
</evidence>
<dbReference type="GO" id="GO:0005768">
    <property type="term" value="C:endosome"/>
    <property type="evidence" value="ECO:0007669"/>
    <property type="project" value="TreeGrafter"/>
</dbReference>
<dbReference type="VEuPathDB" id="FungiDB:PPTG_19849"/>
<keyword evidence="1" id="KW-0479">Metal-binding</keyword>
<feature type="domain" description="Pep3/Vps18 beta-propeller" evidence="5">
    <location>
        <begin position="230"/>
        <end position="557"/>
    </location>
</feature>
<dbReference type="GeneID" id="20188543"/>
<dbReference type="GO" id="GO:0006904">
    <property type="term" value="P:vesicle docking involved in exocytosis"/>
    <property type="evidence" value="ECO:0007669"/>
    <property type="project" value="TreeGrafter"/>
</dbReference>
<dbReference type="GO" id="GO:0008270">
    <property type="term" value="F:zinc ion binding"/>
    <property type="evidence" value="ECO:0007669"/>
    <property type="project" value="UniProtKB-KW"/>
</dbReference>
<feature type="repeat" description="CHCR" evidence="4">
    <location>
        <begin position="792"/>
        <end position="953"/>
    </location>
</feature>
<dbReference type="GO" id="GO:0030674">
    <property type="term" value="F:protein-macromolecule adaptor activity"/>
    <property type="evidence" value="ECO:0007669"/>
    <property type="project" value="TreeGrafter"/>
</dbReference>
<dbReference type="GO" id="GO:0030897">
    <property type="term" value="C:HOPS complex"/>
    <property type="evidence" value="ECO:0007669"/>
    <property type="project" value="TreeGrafter"/>
</dbReference>
<evidence type="ECO:0000256" key="3">
    <source>
        <dbReference type="ARBA" id="ARBA00022833"/>
    </source>
</evidence>
<evidence type="ECO:0000313" key="6">
    <source>
        <dbReference type="EMBL" id="ETM98019.1"/>
    </source>
</evidence>
<name>W2PDC3_PHYN3</name>